<evidence type="ECO:0008006" key="3">
    <source>
        <dbReference type="Google" id="ProtNLM"/>
    </source>
</evidence>
<evidence type="ECO:0000313" key="2">
    <source>
        <dbReference type="Proteomes" id="UP000003107"/>
    </source>
</evidence>
<dbReference type="STRING" id="553219.CAMSH0001_1449"/>
<protein>
    <recommendedName>
        <fullName evidence="3">PQQ enzyme repeat protein</fullName>
    </recommendedName>
</protein>
<name>C6RIV2_9BACT</name>
<dbReference type="InterPro" id="IPR011047">
    <property type="entry name" value="Quinoprotein_ADH-like_sf"/>
</dbReference>
<dbReference type="AlphaFoldDB" id="C6RIV2"/>
<dbReference type="eggNOG" id="COG1520">
    <property type="taxonomic scope" value="Bacteria"/>
</dbReference>
<gene>
    <name evidence="1" type="ORF">CAMSH0001_1449</name>
</gene>
<evidence type="ECO:0000313" key="1">
    <source>
        <dbReference type="EMBL" id="EET78845.1"/>
    </source>
</evidence>
<dbReference type="InterPro" id="IPR015943">
    <property type="entry name" value="WD40/YVTN_repeat-like_dom_sf"/>
</dbReference>
<dbReference type="Gene3D" id="2.130.10.10">
    <property type="entry name" value="YVTN repeat-like/Quinoprotein amine dehydrogenase"/>
    <property type="match status" value="1"/>
</dbReference>
<dbReference type="OrthoDB" id="5351919at2"/>
<dbReference type="GeneID" id="60991002"/>
<dbReference type="Proteomes" id="UP000003107">
    <property type="component" value="Unassembled WGS sequence"/>
</dbReference>
<organism evidence="1 2">
    <name type="scientific">Campylobacter showae RM3277</name>
    <dbReference type="NCBI Taxonomy" id="553219"/>
    <lineage>
        <taxon>Bacteria</taxon>
        <taxon>Pseudomonadati</taxon>
        <taxon>Campylobacterota</taxon>
        <taxon>Epsilonproteobacteria</taxon>
        <taxon>Campylobacterales</taxon>
        <taxon>Campylobacteraceae</taxon>
        <taxon>Campylobacter</taxon>
    </lineage>
</organism>
<comment type="caution">
    <text evidence="1">The sequence shown here is derived from an EMBL/GenBank/DDBJ whole genome shotgun (WGS) entry which is preliminary data.</text>
</comment>
<proteinExistence type="predicted"/>
<dbReference type="RefSeq" id="WP_002950059.1">
    <property type="nucleotide sequence ID" value="NZ_ACVQ01000032.1"/>
</dbReference>
<reference evidence="1 2" key="1">
    <citation type="submission" date="2009-07" db="EMBL/GenBank/DDBJ databases">
        <authorList>
            <person name="Madupu R."/>
            <person name="Sebastian Y."/>
            <person name="Durkin A.S."/>
            <person name="Torralba M."/>
            <person name="Methe B."/>
            <person name="Sutton G.G."/>
            <person name="Strausberg R.L."/>
            <person name="Nelson K.E."/>
        </authorList>
    </citation>
    <scope>NUCLEOTIDE SEQUENCE [LARGE SCALE GENOMIC DNA]</scope>
    <source>
        <strain evidence="1 2">RM3277</strain>
    </source>
</reference>
<accession>C6RIV2</accession>
<keyword evidence="2" id="KW-1185">Reference proteome</keyword>
<dbReference type="EMBL" id="ACVQ01000032">
    <property type="protein sequence ID" value="EET78845.1"/>
    <property type="molecule type" value="Genomic_DNA"/>
</dbReference>
<dbReference type="SUPFAM" id="SSF50998">
    <property type="entry name" value="Quinoprotein alcohol dehydrogenase-like"/>
    <property type="match status" value="1"/>
</dbReference>
<sequence length="438" mass="48865">MQNKEREALKKEQQKEWQKEWNEKGEKYAKAVNDMVAFAEAHGWDAYKGEEPVDERAHLGEAVFALLKEANERGETAKFRADFPPSNVIFEDEADDADDKDKIGDKLGNVDQICPLGSENILFIVSQSKPEGWHKMLYLLEGERVIGVAKGVIAVGKSKRNEIYALLRRGEIELVKGYDGKGGGEPIAKFSHDVELTYYEAEILPFNDGSKVLLSCHDGIFLISQSGAKLIHPIYEDEDDDGNAALYIDMANATLSNDNALIVAGEQCDDHILMDSEGERLGDIGAQSSYPHFCLFSADDTQLITNSCHFYNGVTIGVDRTALKHGAQIYRDRDFTLVDDEMRVYAGVATRDLYILGDAYGYIRAVGKDGRKIWHHYLGGTIKSIAISEDGGVLFVGTYGGRLHKLRLGAGQDSHTIGNGNHKEEFRLIAYEDKIYRW</sequence>